<reference evidence="2 3" key="1">
    <citation type="submission" date="2023-06" db="EMBL/GenBank/DDBJ databases">
        <title>Novel species in genus Planococcus.</title>
        <authorList>
            <person name="Ning S."/>
        </authorList>
    </citation>
    <scope>NUCLEOTIDE SEQUENCE [LARGE SCALE GENOMIC DNA]</scope>
    <source>
        <strain evidence="2 3">N028</strain>
    </source>
</reference>
<dbReference type="Proteomes" id="UP001172055">
    <property type="component" value="Unassembled WGS sequence"/>
</dbReference>
<name>A0ABT8N535_9BACL</name>
<keyword evidence="3" id="KW-1185">Reference proteome</keyword>
<dbReference type="EMBL" id="JAUJWV010000002">
    <property type="protein sequence ID" value="MDN7242839.1"/>
    <property type="molecule type" value="Genomic_DNA"/>
</dbReference>
<dbReference type="RefSeq" id="WP_301724397.1">
    <property type="nucleotide sequence ID" value="NZ_JAUJWV010000002.1"/>
</dbReference>
<dbReference type="InterPro" id="IPR050266">
    <property type="entry name" value="AB_hydrolase_sf"/>
</dbReference>
<feature type="domain" description="AB hydrolase-1" evidence="1">
    <location>
        <begin position="29"/>
        <end position="253"/>
    </location>
</feature>
<dbReference type="InterPro" id="IPR029058">
    <property type="entry name" value="AB_hydrolase_fold"/>
</dbReference>
<dbReference type="InterPro" id="IPR000073">
    <property type="entry name" value="AB_hydrolase_1"/>
</dbReference>
<dbReference type="PANTHER" id="PTHR43798:SF33">
    <property type="entry name" value="HYDROLASE, PUTATIVE (AFU_ORTHOLOGUE AFUA_2G14860)-RELATED"/>
    <property type="match status" value="1"/>
</dbReference>
<gene>
    <name evidence="2" type="ORF">QWY14_13580</name>
</gene>
<sequence length="266" mass="30126">MTTKLREKVLAKDGCNIHYWVSNKRKSSWIVFLHGAGADHNMFNEQLPIVSEEFNLLMWDARGHGLSRPLGKNFSVKLLLDDLIEIMNKEGIEKATFVGQSMGGNAAQEMAFYHPDKVEKLVLIGCTCNTMRLTGLEKFYLKLTPFFIRMYPWRKLVNTSVKASALKPDVQEYLTKAFGSIGKKDFSRIFLATAACLHYEKGYNINKPLLLVYGEHDHTGNIKKIASSWAASESDCRLIEIADASHCAHQDNPLQFNAVFRSFMTP</sequence>
<organism evidence="2 3">
    <name type="scientific">Planococcus shixiaomingii</name>
    <dbReference type="NCBI Taxonomy" id="3058393"/>
    <lineage>
        <taxon>Bacteria</taxon>
        <taxon>Bacillati</taxon>
        <taxon>Bacillota</taxon>
        <taxon>Bacilli</taxon>
        <taxon>Bacillales</taxon>
        <taxon>Caryophanaceae</taxon>
        <taxon>Planococcus</taxon>
    </lineage>
</organism>
<evidence type="ECO:0000313" key="2">
    <source>
        <dbReference type="EMBL" id="MDN7242839.1"/>
    </source>
</evidence>
<comment type="caution">
    <text evidence="2">The sequence shown here is derived from an EMBL/GenBank/DDBJ whole genome shotgun (WGS) entry which is preliminary data.</text>
</comment>
<dbReference type="GO" id="GO:0016787">
    <property type="term" value="F:hydrolase activity"/>
    <property type="evidence" value="ECO:0007669"/>
    <property type="project" value="UniProtKB-KW"/>
</dbReference>
<dbReference type="Pfam" id="PF00561">
    <property type="entry name" value="Abhydrolase_1"/>
    <property type="match status" value="1"/>
</dbReference>
<dbReference type="SUPFAM" id="SSF53474">
    <property type="entry name" value="alpha/beta-Hydrolases"/>
    <property type="match status" value="1"/>
</dbReference>
<dbReference type="PRINTS" id="PR00111">
    <property type="entry name" value="ABHYDROLASE"/>
</dbReference>
<evidence type="ECO:0000313" key="3">
    <source>
        <dbReference type="Proteomes" id="UP001172055"/>
    </source>
</evidence>
<dbReference type="Gene3D" id="3.40.50.1820">
    <property type="entry name" value="alpha/beta hydrolase"/>
    <property type="match status" value="1"/>
</dbReference>
<accession>A0ABT8N535</accession>
<evidence type="ECO:0000259" key="1">
    <source>
        <dbReference type="Pfam" id="PF00561"/>
    </source>
</evidence>
<proteinExistence type="predicted"/>
<protein>
    <submittedName>
        <fullName evidence="2">Alpha/beta hydrolase</fullName>
    </submittedName>
</protein>
<keyword evidence="2" id="KW-0378">Hydrolase</keyword>
<dbReference type="PANTHER" id="PTHR43798">
    <property type="entry name" value="MONOACYLGLYCEROL LIPASE"/>
    <property type="match status" value="1"/>
</dbReference>